<gene>
    <name evidence="2" type="ORF">AB447_201970</name>
    <name evidence="3" type="ORF">P8828_04985</name>
</gene>
<dbReference type="AlphaFoldDB" id="A0A0T6BX51"/>
<accession>A0A0T6BX51</accession>
<dbReference type="EMBL" id="LECW02000001">
    <property type="protein sequence ID" value="KRT95878.1"/>
    <property type="molecule type" value="Genomic_DNA"/>
</dbReference>
<evidence type="ECO:0000313" key="4">
    <source>
        <dbReference type="Proteomes" id="UP000036168"/>
    </source>
</evidence>
<keyword evidence="3" id="KW-0378">Hydrolase</keyword>
<feature type="domain" description="PPM-type phosphatase" evidence="1">
    <location>
        <begin position="11"/>
        <end position="198"/>
    </location>
</feature>
<evidence type="ECO:0000259" key="1">
    <source>
        <dbReference type="PROSITE" id="PS51746"/>
    </source>
</evidence>
<dbReference type="Proteomes" id="UP000036168">
    <property type="component" value="Unassembled WGS sequence"/>
</dbReference>
<dbReference type="PROSITE" id="PS51746">
    <property type="entry name" value="PPM_2"/>
    <property type="match status" value="1"/>
</dbReference>
<dbReference type="PANTHER" id="PTHR35801">
    <property type="entry name" value="PHOSPHOSERINE PHOSPHATASE RSBX"/>
    <property type="match status" value="1"/>
</dbReference>
<dbReference type="Gene3D" id="3.60.40.10">
    <property type="entry name" value="PPM-type phosphatase domain"/>
    <property type="match status" value="1"/>
</dbReference>
<reference evidence="2 4" key="1">
    <citation type="journal article" date="2015" name="Int. J. Syst. Evol. Microbiol.">
        <title>Bacillus glycinifermentans sp. nov., isolated from fermented soybean paste.</title>
        <authorList>
            <person name="Kim S.J."/>
            <person name="Dunlap C.A."/>
            <person name="Kwon S.W."/>
            <person name="Rooney A.P."/>
        </authorList>
    </citation>
    <scope>NUCLEOTIDE SEQUENCE [LARGE SCALE GENOMIC DNA]</scope>
    <source>
        <strain evidence="2 4">GO-13</strain>
    </source>
</reference>
<dbReference type="InterPro" id="IPR001932">
    <property type="entry name" value="PPM-type_phosphatase-like_dom"/>
</dbReference>
<reference evidence="3 5" key="3">
    <citation type="submission" date="2023-03" db="EMBL/GenBank/DDBJ databases">
        <title>Agriculturally important microbes genome sequencing.</title>
        <authorList>
            <person name="Dunlap C."/>
        </authorList>
    </citation>
    <scope>NUCLEOTIDE SEQUENCE [LARGE SCALE GENOMIC DNA]</scope>
    <source>
        <strain evidence="3 5">CBP-3203</strain>
    </source>
</reference>
<dbReference type="InterPro" id="IPR039248">
    <property type="entry name" value="Ptase_RsbX"/>
</dbReference>
<dbReference type="SUPFAM" id="SSF81606">
    <property type="entry name" value="PP2C-like"/>
    <property type="match status" value="1"/>
</dbReference>
<evidence type="ECO:0000313" key="5">
    <source>
        <dbReference type="Proteomes" id="UP001341297"/>
    </source>
</evidence>
<dbReference type="GO" id="GO:0016787">
    <property type="term" value="F:hydrolase activity"/>
    <property type="evidence" value="ECO:0007669"/>
    <property type="project" value="UniProtKB-KW"/>
</dbReference>
<proteinExistence type="predicted"/>
<comment type="caution">
    <text evidence="2">The sequence shown here is derived from an EMBL/GenBank/DDBJ whole genome shotgun (WGS) entry which is preliminary data.</text>
</comment>
<dbReference type="EC" id="3.1.3.-" evidence="3"/>
<name>A0A0T6BX51_9BACI</name>
<evidence type="ECO:0000313" key="3">
    <source>
        <dbReference type="EMBL" id="MEC0484203.1"/>
    </source>
</evidence>
<dbReference type="OrthoDB" id="1090916at2"/>
<dbReference type="RefSeq" id="WP_048356052.1">
    <property type="nucleotide sequence ID" value="NZ_JAQCPU010000008.1"/>
</dbReference>
<dbReference type="SMART" id="SM00331">
    <property type="entry name" value="PP2C_SIG"/>
    <property type="match status" value="1"/>
</dbReference>
<protein>
    <submittedName>
        <fullName evidence="3">PP2C family serine/threonine-protein phosphatase</fullName>
        <ecNumber evidence="3">3.1.3.-</ecNumber>
    </submittedName>
    <submittedName>
        <fullName evidence="2">Phosphoserine phosphatase</fullName>
    </submittedName>
</protein>
<dbReference type="EMBL" id="JARRTL010000007">
    <property type="protein sequence ID" value="MEC0484203.1"/>
    <property type="molecule type" value="Genomic_DNA"/>
</dbReference>
<keyword evidence="5" id="KW-1185">Reference proteome</keyword>
<organism evidence="2 4">
    <name type="scientific">Bacillus glycinifermentans</name>
    <dbReference type="NCBI Taxonomy" id="1664069"/>
    <lineage>
        <taxon>Bacteria</taxon>
        <taxon>Bacillati</taxon>
        <taxon>Bacillota</taxon>
        <taxon>Bacilli</taxon>
        <taxon>Bacillales</taxon>
        <taxon>Bacillaceae</taxon>
        <taxon>Bacillus</taxon>
    </lineage>
</organism>
<sequence length="199" mass="22161">MIWTESNEHIQALVYQLPKEGKSVCGDSFYFNATDGGMICALADGLGSGQMAHESSSAISDIVKAYSDEDVASLMERCNQALKQKRGATVSILKADFKTRTIVYSSVGNIRFILYAPSDKYIYPLPVTGYLSGKPQTYKTYTYPYEKGSRFIIHSDGLSVPSLRTYLKNHFTPEDISNQIEAYTKLGNDDLTYIIGQLF</sequence>
<dbReference type="PANTHER" id="PTHR35801:SF1">
    <property type="entry name" value="PHOSPHOSERINE PHOSPHATASE RSBX"/>
    <property type="match status" value="1"/>
</dbReference>
<reference evidence="2" key="2">
    <citation type="submission" date="2015-10" db="EMBL/GenBank/DDBJ databases">
        <authorList>
            <person name="Gilbert D.G."/>
        </authorList>
    </citation>
    <scope>NUCLEOTIDE SEQUENCE</scope>
    <source>
        <strain evidence="2">GO-13</strain>
    </source>
</reference>
<dbReference type="STRING" id="1664069.BGLY_0581"/>
<dbReference type="Pfam" id="PF07228">
    <property type="entry name" value="SpoIIE"/>
    <property type="match status" value="1"/>
</dbReference>
<evidence type="ECO:0000313" key="2">
    <source>
        <dbReference type="EMBL" id="KRT95878.1"/>
    </source>
</evidence>
<dbReference type="InterPro" id="IPR036457">
    <property type="entry name" value="PPM-type-like_dom_sf"/>
</dbReference>
<dbReference type="Proteomes" id="UP001341297">
    <property type="component" value="Unassembled WGS sequence"/>
</dbReference>